<dbReference type="STRING" id="1316194.A0A1Q5UNK2"/>
<dbReference type="Proteomes" id="UP000186955">
    <property type="component" value="Unassembled WGS sequence"/>
</dbReference>
<gene>
    <name evidence="1" type="ORF">PENSUB_319</name>
</gene>
<organism evidence="1 2">
    <name type="scientific">Penicillium subrubescens</name>
    <dbReference type="NCBI Taxonomy" id="1316194"/>
    <lineage>
        <taxon>Eukaryota</taxon>
        <taxon>Fungi</taxon>
        <taxon>Dikarya</taxon>
        <taxon>Ascomycota</taxon>
        <taxon>Pezizomycotina</taxon>
        <taxon>Eurotiomycetes</taxon>
        <taxon>Eurotiomycetidae</taxon>
        <taxon>Eurotiales</taxon>
        <taxon>Aspergillaceae</taxon>
        <taxon>Penicillium</taxon>
    </lineage>
</organism>
<evidence type="ECO:0000313" key="2">
    <source>
        <dbReference type="Proteomes" id="UP000186955"/>
    </source>
</evidence>
<proteinExistence type="predicted"/>
<protein>
    <submittedName>
        <fullName evidence="1">Uncharacterized protein</fullName>
    </submittedName>
</protein>
<dbReference type="EMBL" id="MNBE01000120">
    <property type="protein sequence ID" value="OKP14050.1"/>
    <property type="molecule type" value="Genomic_DNA"/>
</dbReference>
<reference evidence="1 2" key="1">
    <citation type="submission" date="2016-10" db="EMBL/GenBank/DDBJ databases">
        <title>Genome sequence of the ascomycete fungus Penicillium subrubescens.</title>
        <authorList>
            <person name="De Vries R.P."/>
            <person name="Peng M."/>
            <person name="Dilokpimol A."/>
            <person name="Hilden K."/>
            <person name="Makela M.R."/>
            <person name="Grigoriev I."/>
            <person name="Riley R."/>
            <person name="Granchi Z."/>
        </authorList>
    </citation>
    <scope>NUCLEOTIDE SEQUENCE [LARGE SCALE GENOMIC DNA]</scope>
    <source>
        <strain evidence="1 2">CBS 132785</strain>
    </source>
</reference>
<dbReference type="AlphaFoldDB" id="A0A1Q5UNK2"/>
<sequence length="315" mass="37161">MSDECDKTGPPWGDLAVEQYFITNWDHSSAETPDQQRKRLVAGFLDLKLIPAEWMTNCEGDPLLIPPREPSTEEIETILRPYRCEKLRWHADNIYTGELCPMLLRTHYSNDEDEKKRHDEMMEKWTNGEIFGDEAWWAVLDDADIFNFGSDWRRIYDILPEVSYPIEFGCITKDDHWYFVRYIEPCEYGEMRPFFKRDLTARKQSDPQAWRDDRDSVIESVGMTMQSSATTTYIFIADEEAFESGRPRVIYLDGLRRIVREGRMDPERDDFGSIIGLRMTTYELLEYTTLDEKYRVNGEIGKELYQLTKEDLADL</sequence>
<keyword evidence="2" id="KW-1185">Reference proteome</keyword>
<dbReference type="OrthoDB" id="4364812at2759"/>
<evidence type="ECO:0000313" key="1">
    <source>
        <dbReference type="EMBL" id="OKP14050.1"/>
    </source>
</evidence>
<accession>A0A1Q5UNK2</accession>
<comment type="caution">
    <text evidence="1">The sequence shown here is derived from an EMBL/GenBank/DDBJ whole genome shotgun (WGS) entry which is preliminary data.</text>
</comment>
<name>A0A1Q5UNK2_9EURO</name>